<name>A0A7D5GEK5_9EURY</name>
<geneLocation type="plasmid" evidence="3 4">
    <name>unnamed2</name>
</geneLocation>
<reference evidence="3 4" key="1">
    <citation type="submission" date="2020-07" db="EMBL/GenBank/DDBJ databases">
        <title>Gai3-2, isolated from salt lake.</title>
        <authorList>
            <person name="Cui H."/>
            <person name="Shi X."/>
        </authorList>
    </citation>
    <scope>NUCLEOTIDE SEQUENCE [LARGE SCALE GENOMIC DNA]</scope>
    <source>
        <strain evidence="3 4">Gai3-2</strain>
        <plasmid evidence="3 4">unnamed2</plasmid>
    </source>
</reference>
<keyword evidence="3" id="KW-0614">Plasmid</keyword>
<keyword evidence="1" id="KW-0547">Nucleotide-binding</keyword>
<sequence length="345" mass="38650">METTDHSIVVPVRDATTAVLSRHKSDIEETGTIVAVEDWETFDRAYDKGQLFSLAESLNVPAPETCDPSSVAEISEIAPEIPYPAIVKPRSKTVRDESGKCHYTRVDDTHYVESADELVATYHKLLEVYPVLEEQAHYPLIQEYIAGTTTTTVVLAEEGEILTHFQEERIRTYPSSGGSSTLLRGIRDPRMLASAREIISALDWTGPAMVEFMQPPDGEPYLIEVNGRYWGSLPFAIRSGVDIPWQHYRLLTELDVEPPDYSQTASLHHRLLYGDIKWLNEQLQHGNPTAVLHFLWACLRANQTFVSIEDPKPTLWVLCQGIILGIRTVLQRVLKTKPAGGGGTE</sequence>
<dbReference type="Gene3D" id="3.30.470.20">
    <property type="entry name" value="ATP-grasp fold, B domain"/>
    <property type="match status" value="1"/>
</dbReference>
<dbReference type="InterPro" id="IPR011761">
    <property type="entry name" value="ATP-grasp"/>
</dbReference>
<keyword evidence="1" id="KW-0067">ATP-binding</keyword>
<dbReference type="Gene3D" id="3.30.1490.20">
    <property type="entry name" value="ATP-grasp fold, A domain"/>
    <property type="match status" value="1"/>
</dbReference>
<dbReference type="OrthoDB" id="11959at2157"/>
<dbReference type="SUPFAM" id="SSF56059">
    <property type="entry name" value="Glutathione synthetase ATP-binding domain-like"/>
    <property type="match status" value="1"/>
</dbReference>
<dbReference type="GeneID" id="56031101"/>
<dbReference type="EMBL" id="CP058531">
    <property type="protein sequence ID" value="QLG29832.1"/>
    <property type="molecule type" value="Genomic_DNA"/>
</dbReference>
<dbReference type="Proteomes" id="UP000509750">
    <property type="component" value="Plasmid unnamed2"/>
</dbReference>
<dbReference type="GO" id="GO:0005524">
    <property type="term" value="F:ATP binding"/>
    <property type="evidence" value="ECO:0007669"/>
    <property type="project" value="UniProtKB-UniRule"/>
</dbReference>
<dbReference type="GO" id="GO:0046872">
    <property type="term" value="F:metal ion binding"/>
    <property type="evidence" value="ECO:0007669"/>
    <property type="project" value="InterPro"/>
</dbReference>
<feature type="domain" description="ATP-grasp" evidence="2">
    <location>
        <begin position="52"/>
        <end position="252"/>
    </location>
</feature>
<dbReference type="PROSITE" id="PS50975">
    <property type="entry name" value="ATP_GRASP"/>
    <property type="match status" value="1"/>
</dbReference>
<dbReference type="RefSeq" id="WP_179171406.1">
    <property type="nucleotide sequence ID" value="NZ_CP058531.1"/>
</dbReference>
<dbReference type="AlphaFoldDB" id="A0A7D5GEK5"/>
<evidence type="ECO:0000259" key="2">
    <source>
        <dbReference type="PROSITE" id="PS50975"/>
    </source>
</evidence>
<accession>A0A7D5GEK5</accession>
<evidence type="ECO:0000256" key="1">
    <source>
        <dbReference type="PROSITE-ProRule" id="PRU00409"/>
    </source>
</evidence>
<evidence type="ECO:0000313" key="3">
    <source>
        <dbReference type="EMBL" id="QLG29832.1"/>
    </source>
</evidence>
<keyword evidence="4" id="KW-1185">Reference proteome</keyword>
<dbReference type="InterPro" id="IPR013815">
    <property type="entry name" value="ATP_grasp_subdomain_1"/>
</dbReference>
<organism evidence="3 4">
    <name type="scientific">Halorarum halophilum</name>
    <dbReference type="NCBI Taxonomy" id="2743090"/>
    <lineage>
        <taxon>Archaea</taxon>
        <taxon>Methanobacteriati</taxon>
        <taxon>Methanobacteriota</taxon>
        <taxon>Stenosarchaea group</taxon>
        <taxon>Halobacteria</taxon>
        <taxon>Halobacteriales</taxon>
        <taxon>Haloferacaceae</taxon>
        <taxon>Halorarum</taxon>
    </lineage>
</organism>
<dbReference type="KEGG" id="halg:HUG10_19670"/>
<proteinExistence type="predicted"/>
<protein>
    <submittedName>
        <fullName evidence="3">ATP-grasp domain-containing protein</fullName>
    </submittedName>
</protein>
<dbReference type="Pfam" id="PF15632">
    <property type="entry name" value="ATPgrasp_Ter"/>
    <property type="match status" value="1"/>
</dbReference>
<evidence type="ECO:0000313" key="4">
    <source>
        <dbReference type="Proteomes" id="UP000509750"/>
    </source>
</evidence>
<gene>
    <name evidence="3" type="ORF">HUG10_19670</name>
</gene>